<dbReference type="Gene3D" id="1.10.3720.10">
    <property type="entry name" value="MetI-like"/>
    <property type="match status" value="1"/>
</dbReference>
<keyword evidence="3" id="KW-1003">Cell membrane</keyword>
<keyword evidence="7 8" id="KW-0472">Membrane</keyword>
<dbReference type="InterPro" id="IPR035906">
    <property type="entry name" value="MetI-like_sf"/>
</dbReference>
<sequence>MNSRSLILNAYSYAVLAFVMLPILVIMPMAFSDTSYLAFPPQGVSLRWFNEFFSNSRWMGAAGFSAAIASLVAVVTSLVGTMATYAMVRGGGRLASAFQTALVLPIIVPHLALAVALYLFFQKVGLTGSIWAYVLAHSVIAMPFTVFTVAAALAKMDPALENAAMSCGANRFDAFRLVTLPNILPNVLSGALFAFIISFDEPVITYFLAGARDKTLPRLMFEDIQMNITPILAAIAVLLTGLSILVLLAAAFLRHLSQRPSLATSA</sequence>
<keyword evidence="4" id="KW-0997">Cell inner membrane</keyword>
<dbReference type="EMBL" id="CADCUC010000061">
    <property type="protein sequence ID" value="CAA9308763.1"/>
    <property type="molecule type" value="Genomic_DNA"/>
</dbReference>
<evidence type="ECO:0000256" key="5">
    <source>
        <dbReference type="ARBA" id="ARBA00022692"/>
    </source>
</evidence>
<dbReference type="PANTHER" id="PTHR43357">
    <property type="entry name" value="INNER MEMBRANE ABC TRANSPORTER PERMEASE PROTEIN YDCV"/>
    <property type="match status" value="1"/>
</dbReference>
<evidence type="ECO:0000256" key="3">
    <source>
        <dbReference type="ARBA" id="ARBA00022475"/>
    </source>
</evidence>
<feature type="domain" description="ABC transmembrane type-1" evidence="9">
    <location>
        <begin position="62"/>
        <end position="250"/>
    </location>
</feature>
<comment type="similarity">
    <text evidence="8">Belongs to the binding-protein-dependent transport system permease family.</text>
</comment>
<evidence type="ECO:0000256" key="4">
    <source>
        <dbReference type="ARBA" id="ARBA00022519"/>
    </source>
</evidence>
<evidence type="ECO:0000259" key="9">
    <source>
        <dbReference type="PROSITE" id="PS50928"/>
    </source>
</evidence>
<protein>
    <submittedName>
        <fullName evidence="10">Spermidine Putrescine ABC transporter permease component potC (TC_3.A.1.11.1)</fullName>
    </submittedName>
</protein>
<evidence type="ECO:0000313" key="10">
    <source>
        <dbReference type="EMBL" id="CAA9308763.1"/>
    </source>
</evidence>
<keyword evidence="5 8" id="KW-0812">Transmembrane</keyword>
<dbReference type="PROSITE" id="PS50928">
    <property type="entry name" value="ABC_TM1"/>
    <property type="match status" value="1"/>
</dbReference>
<dbReference type="SUPFAM" id="SSF161098">
    <property type="entry name" value="MetI-like"/>
    <property type="match status" value="1"/>
</dbReference>
<reference evidence="10" key="1">
    <citation type="submission" date="2020-02" db="EMBL/GenBank/DDBJ databases">
        <authorList>
            <person name="Meier V. D."/>
        </authorList>
    </citation>
    <scope>NUCLEOTIDE SEQUENCE</scope>
    <source>
        <strain evidence="10">AVDCRST_MAG90</strain>
    </source>
</reference>
<feature type="transmembrane region" description="Helical" evidence="8">
    <location>
        <begin position="100"/>
        <end position="121"/>
    </location>
</feature>
<proteinExistence type="inferred from homology"/>
<keyword evidence="2 8" id="KW-0813">Transport</keyword>
<dbReference type="Pfam" id="PF00528">
    <property type="entry name" value="BPD_transp_1"/>
    <property type="match status" value="1"/>
</dbReference>
<feature type="transmembrane region" description="Helical" evidence="8">
    <location>
        <begin position="175"/>
        <end position="199"/>
    </location>
</feature>
<dbReference type="AlphaFoldDB" id="A0A6J4KLY1"/>
<dbReference type="GO" id="GO:0055085">
    <property type="term" value="P:transmembrane transport"/>
    <property type="evidence" value="ECO:0007669"/>
    <property type="project" value="InterPro"/>
</dbReference>
<feature type="transmembrane region" description="Helical" evidence="8">
    <location>
        <begin position="228"/>
        <end position="253"/>
    </location>
</feature>
<name>A0A6J4KLY1_9HYPH</name>
<evidence type="ECO:0000256" key="6">
    <source>
        <dbReference type="ARBA" id="ARBA00022989"/>
    </source>
</evidence>
<dbReference type="PANTHER" id="PTHR43357:SF4">
    <property type="entry name" value="INNER MEMBRANE ABC TRANSPORTER PERMEASE PROTEIN YDCV"/>
    <property type="match status" value="1"/>
</dbReference>
<evidence type="ECO:0000256" key="7">
    <source>
        <dbReference type="ARBA" id="ARBA00023136"/>
    </source>
</evidence>
<evidence type="ECO:0000256" key="2">
    <source>
        <dbReference type="ARBA" id="ARBA00022448"/>
    </source>
</evidence>
<gene>
    <name evidence="10" type="ORF">AVDCRST_MAG90-433</name>
</gene>
<dbReference type="CDD" id="cd06261">
    <property type="entry name" value="TM_PBP2"/>
    <property type="match status" value="1"/>
</dbReference>
<comment type="subcellular location">
    <subcellularLocation>
        <location evidence="1">Cell inner membrane</location>
        <topology evidence="1">Multi-pass membrane protein</topology>
    </subcellularLocation>
    <subcellularLocation>
        <location evidence="8">Cell membrane</location>
        <topology evidence="8">Multi-pass membrane protein</topology>
    </subcellularLocation>
</comment>
<dbReference type="GO" id="GO:0005886">
    <property type="term" value="C:plasma membrane"/>
    <property type="evidence" value="ECO:0007669"/>
    <property type="project" value="UniProtKB-SubCell"/>
</dbReference>
<evidence type="ECO:0000256" key="8">
    <source>
        <dbReference type="RuleBase" id="RU363032"/>
    </source>
</evidence>
<feature type="transmembrane region" description="Helical" evidence="8">
    <location>
        <begin position="133"/>
        <end position="154"/>
    </location>
</feature>
<feature type="transmembrane region" description="Helical" evidence="8">
    <location>
        <begin position="12"/>
        <end position="31"/>
    </location>
</feature>
<organism evidence="10">
    <name type="scientific">uncultured Microvirga sp</name>
    <dbReference type="NCBI Taxonomy" id="412392"/>
    <lineage>
        <taxon>Bacteria</taxon>
        <taxon>Pseudomonadati</taxon>
        <taxon>Pseudomonadota</taxon>
        <taxon>Alphaproteobacteria</taxon>
        <taxon>Hyphomicrobiales</taxon>
        <taxon>Methylobacteriaceae</taxon>
        <taxon>Microvirga</taxon>
        <taxon>environmental samples</taxon>
    </lineage>
</organism>
<feature type="transmembrane region" description="Helical" evidence="8">
    <location>
        <begin position="58"/>
        <end position="88"/>
    </location>
</feature>
<keyword evidence="6 8" id="KW-1133">Transmembrane helix</keyword>
<accession>A0A6J4KLY1</accession>
<evidence type="ECO:0000256" key="1">
    <source>
        <dbReference type="ARBA" id="ARBA00004429"/>
    </source>
</evidence>
<dbReference type="InterPro" id="IPR000515">
    <property type="entry name" value="MetI-like"/>
</dbReference>